<gene>
    <name evidence="1" type="ORF">F53441_4231</name>
</gene>
<sequence>MELDWNIIIKSDIPSWISVSRQPNVAFGHIRTSTIPGTCVRVAVDILCNMAYEGLQIFLVVPKFKEELIQESLETTTQMMDKEAAEKGLAATSQITAISYEGMLSLLSQCRGHGAWNGFTQANFGPNVLVLIEDDLNFRVETLLCLNATVVFATTYPQQHPTASTRVATISWEPINPFVEQLFNRWCDYPANSFQLPTEGPDYISSQVEGGMRAILDRIKDNVKQVGFYKRHTIITFRGSNLIPEEWEGDAWIGEWSQHRLEDSPSLLSRIDDQTNPHCLISIPDEVKIIGKLPATGLLHIVPSMVRRRQIHDLATGQTVNVVVRTSKSEMDEQAIWARRFDIDPSQVYLYTHEEFPASKKTALSRRMDAVNSQLADFVVSLTFFRGWPAGTLDFLELFSPNERLAIIETMKRLQIQGLILVVGQDSNLRLGLALPPQTHDAFFQLFRRMGHNSRIAHFLVMPSSPRVLELKIQAAAVLLTGLNKVVAIEWDAWNAEIVKSIRELAATGRLANIARYGTLWSIMGLMIATWANYAVGKFNHTDQFIAVHGRVSSQKTAREEWIQKFSWISNVLRQSGIAFSRVDLWFTEPHALQEAEFEELCWDCLHVYANQIAVAEVQGDRLVMSDFSSGAPLIYAENVELLIPWSEMRDTGELPAYGFYTKTFRDSKADYTTIVDWNLIPKNVWDRWSRTLREGGHFGPAVFQTPHIYSANADEV</sequence>
<keyword evidence="2" id="KW-1185">Reference proteome</keyword>
<dbReference type="OrthoDB" id="5092358at2759"/>
<dbReference type="EMBL" id="JAADJG010000165">
    <property type="protein sequence ID" value="KAF4453000.1"/>
    <property type="molecule type" value="Genomic_DNA"/>
</dbReference>
<dbReference type="AlphaFoldDB" id="A0A8H4NZ09"/>
<evidence type="ECO:0000313" key="2">
    <source>
        <dbReference type="Proteomes" id="UP000605986"/>
    </source>
</evidence>
<evidence type="ECO:0000313" key="1">
    <source>
        <dbReference type="EMBL" id="KAF4453000.1"/>
    </source>
</evidence>
<name>A0A8H4NZ09_9HYPO</name>
<reference evidence="1" key="1">
    <citation type="submission" date="2020-01" db="EMBL/GenBank/DDBJ databases">
        <title>Identification and distribution of gene clusters putatively required for synthesis of sphingolipid metabolism inhibitors in phylogenetically diverse species of the filamentous fungus Fusarium.</title>
        <authorList>
            <person name="Kim H.-S."/>
            <person name="Busman M."/>
            <person name="Brown D.W."/>
            <person name="Divon H."/>
            <person name="Uhlig S."/>
            <person name="Proctor R.H."/>
        </authorList>
    </citation>
    <scope>NUCLEOTIDE SEQUENCE</scope>
    <source>
        <strain evidence="1">NRRL 53441</strain>
    </source>
</reference>
<accession>A0A8H4NZ09</accession>
<organism evidence="1 2">
    <name type="scientific">Fusarium austroafricanum</name>
    <dbReference type="NCBI Taxonomy" id="2364996"/>
    <lineage>
        <taxon>Eukaryota</taxon>
        <taxon>Fungi</taxon>
        <taxon>Dikarya</taxon>
        <taxon>Ascomycota</taxon>
        <taxon>Pezizomycotina</taxon>
        <taxon>Sordariomycetes</taxon>
        <taxon>Hypocreomycetidae</taxon>
        <taxon>Hypocreales</taxon>
        <taxon>Nectriaceae</taxon>
        <taxon>Fusarium</taxon>
        <taxon>Fusarium concolor species complex</taxon>
    </lineage>
</organism>
<comment type="caution">
    <text evidence="1">The sequence shown here is derived from an EMBL/GenBank/DDBJ whole genome shotgun (WGS) entry which is preliminary data.</text>
</comment>
<protein>
    <submittedName>
        <fullName evidence="1">Uncharacterized protein</fullName>
    </submittedName>
</protein>
<proteinExistence type="predicted"/>
<dbReference type="Proteomes" id="UP000605986">
    <property type="component" value="Unassembled WGS sequence"/>
</dbReference>